<comment type="caution">
    <text evidence="2">The sequence shown here is derived from an EMBL/GenBank/DDBJ whole genome shotgun (WGS) entry which is preliminary data.</text>
</comment>
<dbReference type="AlphaFoldDB" id="A0A9D2FEP6"/>
<sequence>MKKLLAVVLSVLMAVTMLTACGGGGGGGNSGGGGGVSVISLDYGEINRILKAEGYNKTVSASSNLLIGVKEAAAMLSEHNFNEVTSSDLSSSVATMAKSHVTTSGPVGFGKNRVEVLGGRYNEAVASIASDYMSQGLDATYTAAAVEFTSADGVKCYLYVVHAAYN</sequence>
<feature type="signal peptide" evidence="1">
    <location>
        <begin position="1"/>
        <end position="20"/>
    </location>
</feature>
<evidence type="ECO:0008006" key="4">
    <source>
        <dbReference type="Google" id="ProtNLM"/>
    </source>
</evidence>
<evidence type="ECO:0000313" key="3">
    <source>
        <dbReference type="Proteomes" id="UP000824065"/>
    </source>
</evidence>
<protein>
    <recommendedName>
        <fullName evidence="4">CAP domain-containing protein</fullName>
    </recommendedName>
</protein>
<organism evidence="2 3">
    <name type="scientific">Candidatus Faecalibacterium gallistercoris</name>
    <dbReference type="NCBI Taxonomy" id="2838579"/>
    <lineage>
        <taxon>Bacteria</taxon>
        <taxon>Bacillati</taxon>
        <taxon>Bacillota</taxon>
        <taxon>Clostridia</taxon>
        <taxon>Eubacteriales</taxon>
        <taxon>Oscillospiraceae</taxon>
        <taxon>Faecalibacterium</taxon>
    </lineage>
</organism>
<dbReference type="PROSITE" id="PS51257">
    <property type="entry name" value="PROKAR_LIPOPROTEIN"/>
    <property type="match status" value="1"/>
</dbReference>
<reference evidence="2" key="1">
    <citation type="journal article" date="2021" name="PeerJ">
        <title>Extensive microbial diversity within the chicken gut microbiome revealed by metagenomics and culture.</title>
        <authorList>
            <person name="Gilroy R."/>
            <person name="Ravi A."/>
            <person name="Getino M."/>
            <person name="Pursley I."/>
            <person name="Horton D.L."/>
            <person name="Alikhan N.F."/>
            <person name="Baker D."/>
            <person name="Gharbi K."/>
            <person name="Hall N."/>
            <person name="Watson M."/>
            <person name="Adriaenssens E.M."/>
            <person name="Foster-Nyarko E."/>
            <person name="Jarju S."/>
            <person name="Secka A."/>
            <person name="Antonio M."/>
            <person name="Oren A."/>
            <person name="Chaudhuri R.R."/>
            <person name="La Ragione R."/>
            <person name="Hildebrand F."/>
            <person name="Pallen M.J."/>
        </authorList>
    </citation>
    <scope>NUCLEOTIDE SEQUENCE</scope>
    <source>
        <strain evidence="2">ChiBcec16-3735</strain>
    </source>
</reference>
<dbReference type="Proteomes" id="UP000824065">
    <property type="component" value="Unassembled WGS sequence"/>
</dbReference>
<reference evidence="2" key="2">
    <citation type="submission" date="2021-04" db="EMBL/GenBank/DDBJ databases">
        <authorList>
            <person name="Gilroy R."/>
        </authorList>
    </citation>
    <scope>NUCLEOTIDE SEQUENCE</scope>
    <source>
        <strain evidence="2">ChiBcec16-3735</strain>
    </source>
</reference>
<evidence type="ECO:0000256" key="1">
    <source>
        <dbReference type="SAM" id="SignalP"/>
    </source>
</evidence>
<dbReference type="EMBL" id="DXBJ01000006">
    <property type="protein sequence ID" value="HIZ57128.1"/>
    <property type="molecule type" value="Genomic_DNA"/>
</dbReference>
<accession>A0A9D2FEP6</accession>
<proteinExistence type="predicted"/>
<evidence type="ECO:0000313" key="2">
    <source>
        <dbReference type="EMBL" id="HIZ57128.1"/>
    </source>
</evidence>
<gene>
    <name evidence="2" type="ORF">H9725_00845</name>
</gene>
<feature type="chain" id="PRO_5039016023" description="CAP domain-containing protein" evidence="1">
    <location>
        <begin position="21"/>
        <end position="166"/>
    </location>
</feature>
<name>A0A9D2FEP6_9FIRM</name>
<keyword evidence="1" id="KW-0732">Signal</keyword>